<organism evidence="2 3">
    <name type="scientific">Desulfonema magnum</name>
    <dbReference type="NCBI Taxonomy" id="45655"/>
    <lineage>
        <taxon>Bacteria</taxon>
        <taxon>Pseudomonadati</taxon>
        <taxon>Thermodesulfobacteriota</taxon>
        <taxon>Desulfobacteria</taxon>
        <taxon>Desulfobacterales</taxon>
        <taxon>Desulfococcaceae</taxon>
        <taxon>Desulfonema</taxon>
    </lineage>
</organism>
<sequence length="287" mass="32641">MCYIKKFRITSCVCIVVMSMIFVLCVRLYAEEAENITYPGTEFNKYAQSENTSSWVGEPPYFFYSLINRVGFIRQKPVVPSGSIFNVKGNKQMISKGDDIYIRETRNTSLTLGRYYTTYRTLKPIGDKKTNAHIGVQHYFTGVVEITQKEPRFVIAKVIQSFRTIKIDDFLMPYNNRTPKIILTESVKGLEGKIFGAEEHSTILGQHSVAFIDKGKKDGVVPGQQYSIYYQENAQFSPRTKEKIRLPPVDFGKVLVLHTEDTTSTVLITQSDKTVYLGAKIHSPNAE</sequence>
<keyword evidence="3" id="KW-1185">Reference proteome</keyword>
<dbReference type="PANTHER" id="PTHR34700:SF4">
    <property type="entry name" value="PHAGE-LIKE ELEMENT PBSX PROTEIN XKDP"/>
    <property type="match status" value="1"/>
</dbReference>
<reference evidence="2" key="1">
    <citation type="journal article" date="2021" name="Microb. Physiol.">
        <title>Proteogenomic Insights into the Physiology of Marine, Sulfate-Reducing, Filamentous Desulfonema limicola and Desulfonema magnum.</title>
        <authorList>
            <person name="Schnaars V."/>
            <person name="Wohlbrand L."/>
            <person name="Scheve S."/>
            <person name="Hinrichs C."/>
            <person name="Reinhardt R."/>
            <person name="Rabus R."/>
        </authorList>
    </citation>
    <scope>NUCLEOTIDE SEQUENCE</scope>
    <source>
        <strain evidence="2">4be13</strain>
    </source>
</reference>
<dbReference type="RefSeq" id="WP_207680008.1">
    <property type="nucleotide sequence ID" value="NZ_CP061800.1"/>
</dbReference>
<keyword evidence="1" id="KW-0472">Membrane</keyword>
<keyword evidence="1" id="KW-1133">Transmembrane helix</keyword>
<dbReference type="InterPro" id="IPR052196">
    <property type="entry name" value="Bact_Kbp"/>
</dbReference>
<feature type="transmembrane region" description="Helical" evidence="1">
    <location>
        <begin position="12"/>
        <end position="30"/>
    </location>
</feature>
<dbReference type="EMBL" id="CP061800">
    <property type="protein sequence ID" value="QTA92782.1"/>
    <property type="molecule type" value="Genomic_DNA"/>
</dbReference>
<keyword evidence="1" id="KW-0812">Transmembrane</keyword>
<protein>
    <recommendedName>
        <fullName evidence="4">Flagellar assembly protein T C-terminal domain-containing protein</fullName>
    </recommendedName>
</protein>
<evidence type="ECO:0000256" key="1">
    <source>
        <dbReference type="SAM" id="Phobius"/>
    </source>
</evidence>
<evidence type="ECO:0000313" key="2">
    <source>
        <dbReference type="EMBL" id="QTA92782.1"/>
    </source>
</evidence>
<dbReference type="PANTHER" id="PTHR34700">
    <property type="entry name" value="POTASSIUM BINDING PROTEIN KBP"/>
    <property type="match status" value="1"/>
</dbReference>
<evidence type="ECO:0000313" key="3">
    <source>
        <dbReference type="Proteomes" id="UP000663722"/>
    </source>
</evidence>
<dbReference type="KEGG" id="dmm:dnm_088720"/>
<dbReference type="AlphaFoldDB" id="A0A975BWR8"/>
<proteinExistence type="predicted"/>
<evidence type="ECO:0008006" key="4">
    <source>
        <dbReference type="Google" id="ProtNLM"/>
    </source>
</evidence>
<dbReference type="Proteomes" id="UP000663722">
    <property type="component" value="Chromosome"/>
</dbReference>
<gene>
    <name evidence="2" type="ORF">dnm_088720</name>
</gene>
<accession>A0A975BWR8</accession>
<name>A0A975BWR8_9BACT</name>